<sequence>MQKRQYKILKLLYRSDGFVTVERLAADVQCSLKTIRNDLKQLGSFLEEHGLGKIVSKSNKGVCLMKGKDWDAAKQAWKRHEFGDQTLKSQTEKFLWGFDMAGVPAAVISPVIVCSANQEKGICRDSGGF</sequence>
<dbReference type="Pfam" id="PF08279">
    <property type="entry name" value="HTH_11"/>
    <property type="match status" value="1"/>
</dbReference>
<evidence type="ECO:0000259" key="3">
    <source>
        <dbReference type="Pfam" id="PF08279"/>
    </source>
</evidence>
<keyword evidence="2" id="KW-0804">Transcription</keyword>
<reference evidence="4 5" key="1">
    <citation type="submission" date="2015-09" db="EMBL/GenBank/DDBJ databases">
        <authorList>
            <consortium name="Pathogen Informatics"/>
        </authorList>
    </citation>
    <scope>NUCLEOTIDE SEQUENCE [LARGE SCALE GENOMIC DNA]</scope>
    <source>
        <strain evidence="4 5">2789STDY5834865</strain>
    </source>
</reference>
<evidence type="ECO:0000313" key="5">
    <source>
        <dbReference type="Proteomes" id="UP000095512"/>
    </source>
</evidence>
<dbReference type="PANTHER" id="PTHR30185">
    <property type="entry name" value="CRYPTIC BETA-GLUCOSIDE BGL OPERON ANTITERMINATOR"/>
    <property type="match status" value="1"/>
</dbReference>
<proteinExistence type="predicted"/>
<dbReference type="InterPro" id="IPR036388">
    <property type="entry name" value="WH-like_DNA-bd_sf"/>
</dbReference>
<organism evidence="4 5">
    <name type="scientific">Enterocloster clostridioformis</name>
    <dbReference type="NCBI Taxonomy" id="1531"/>
    <lineage>
        <taxon>Bacteria</taxon>
        <taxon>Bacillati</taxon>
        <taxon>Bacillota</taxon>
        <taxon>Clostridia</taxon>
        <taxon>Lachnospirales</taxon>
        <taxon>Lachnospiraceae</taxon>
        <taxon>Enterocloster</taxon>
    </lineage>
</organism>
<dbReference type="Proteomes" id="UP000095512">
    <property type="component" value="Unassembled WGS sequence"/>
</dbReference>
<evidence type="ECO:0000256" key="2">
    <source>
        <dbReference type="ARBA" id="ARBA00023163"/>
    </source>
</evidence>
<feature type="domain" description="Helix-turn-helix type 11" evidence="3">
    <location>
        <begin position="4"/>
        <end position="61"/>
    </location>
</feature>
<dbReference type="PANTHER" id="PTHR30185:SF18">
    <property type="entry name" value="TRANSCRIPTIONAL REGULATOR MTLR"/>
    <property type="match status" value="1"/>
</dbReference>
<keyword evidence="1" id="KW-0805">Transcription regulation</keyword>
<dbReference type="SUPFAM" id="SSF46785">
    <property type="entry name" value="Winged helix' DNA-binding domain"/>
    <property type="match status" value="1"/>
</dbReference>
<dbReference type="InterPro" id="IPR013196">
    <property type="entry name" value="HTH_11"/>
</dbReference>
<dbReference type="EMBL" id="CZAB01000088">
    <property type="protein sequence ID" value="CUQ10580.1"/>
    <property type="molecule type" value="Genomic_DNA"/>
</dbReference>
<dbReference type="Gene3D" id="1.10.10.10">
    <property type="entry name" value="Winged helix-like DNA-binding domain superfamily/Winged helix DNA-binding domain"/>
    <property type="match status" value="1"/>
</dbReference>
<dbReference type="AlphaFoldDB" id="A0A174TSZ5"/>
<evidence type="ECO:0000256" key="1">
    <source>
        <dbReference type="ARBA" id="ARBA00023015"/>
    </source>
</evidence>
<accession>A0A174TSZ5</accession>
<name>A0A174TSZ5_9FIRM</name>
<gene>
    <name evidence="4" type="ORF">ERS852480_04870</name>
</gene>
<evidence type="ECO:0000313" key="4">
    <source>
        <dbReference type="EMBL" id="CUQ10580.1"/>
    </source>
</evidence>
<dbReference type="InterPro" id="IPR050661">
    <property type="entry name" value="BglG_antiterminators"/>
</dbReference>
<protein>
    <submittedName>
        <fullName evidence="4">HTH domain</fullName>
    </submittedName>
</protein>
<dbReference type="InterPro" id="IPR036390">
    <property type="entry name" value="WH_DNA-bd_sf"/>
</dbReference>